<keyword evidence="2 9" id="KW-0689">Ribosomal protein</keyword>
<evidence type="ECO:0000259" key="8">
    <source>
        <dbReference type="Pfam" id="PF00298"/>
    </source>
</evidence>
<dbReference type="PROSITE" id="PS00359">
    <property type="entry name" value="RIBOSOMAL_L11"/>
    <property type="match status" value="1"/>
</dbReference>
<dbReference type="GO" id="GO:0022625">
    <property type="term" value="C:cytosolic large ribosomal subunit"/>
    <property type="evidence" value="ECO:0007669"/>
    <property type="project" value="TreeGrafter"/>
</dbReference>
<comment type="function">
    <text evidence="6">Component of the large ribosomal subunit. The ribosome is a large ribonucleoprotein complex responsible for the synthesis of proteins in the cell. Binds directly to 26S ribosomal RNA.</text>
</comment>
<dbReference type="PANTHER" id="PTHR11661">
    <property type="entry name" value="60S RIBOSOMAL PROTEIN L12"/>
    <property type="match status" value="1"/>
</dbReference>
<keyword evidence="3" id="KW-0687">Ribonucleoprotein</keyword>
<dbReference type="Proteomes" id="UP000052978">
    <property type="component" value="Unassembled WGS sequence"/>
</dbReference>
<evidence type="ECO:0000256" key="7">
    <source>
        <dbReference type="ARBA" id="ARBA00046571"/>
    </source>
</evidence>
<comment type="subunit">
    <text evidence="7">Component of the large ribosomal subunit. Mature ribosomes consist of a small (40S) and a large (60S) subunit. The 40S subunit contains about 33 different proteins and 1 molecule of RNA (18S). The 60S subunit contains about 49 different proteins and 3 molecules of RNA (28S, 5.8S and 5S).</text>
</comment>
<dbReference type="Gene3D" id="1.10.10.250">
    <property type="entry name" value="Ribosomal protein L11, C-terminal domain"/>
    <property type="match status" value="1"/>
</dbReference>
<evidence type="ECO:0000256" key="3">
    <source>
        <dbReference type="ARBA" id="ARBA00023274"/>
    </source>
</evidence>
<keyword evidence="10" id="KW-1185">Reference proteome</keyword>
<dbReference type="InterPro" id="IPR000911">
    <property type="entry name" value="Ribosomal_uL11"/>
</dbReference>
<reference evidence="9 10" key="1">
    <citation type="journal article" date="2013" name="Nat. Commun.">
        <title>Genome analysis reveals insights into physiology and longevity of the Brandt's bat Myotis brandtii.</title>
        <authorList>
            <person name="Seim I."/>
            <person name="Fang X."/>
            <person name="Xiong Z."/>
            <person name="Lobanov A.V."/>
            <person name="Huang Z."/>
            <person name="Ma S."/>
            <person name="Feng Y."/>
            <person name="Turanov A.A."/>
            <person name="Zhu Y."/>
            <person name="Lenz T.L."/>
            <person name="Gerashchenko M.V."/>
            <person name="Fan D."/>
            <person name="Hee Yim S."/>
            <person name="Yao X."/>
            <person name="Jordan D."/>
            <person name="Xiong Y."/>
            <person name="Ma Y."/>
            <person name="Lyapunov A.N."/>
            <person name="Chen G."/>
            <person name="Kulakova O.I."/>
            <person name="Sun Y."/>
            <person name="Lee S.G."/>
            <person name="Bronson R.T."/>
            <person name="Moskalev A.A."/>
            <person name="Sunyaev S.R."/>
            <person name="Zhang G."/>
            <person name="Krogh A."/>
            <person name="Wang J."/>
            <person name="Gladyshev V.N."/>
        </authorList>
    </citation>
    <scope>NUCLEOTIDE SEQUENCE [LARGE SCALE GENOMIC DNA]</scope>
</reference>
<proteinExistence type="inferred from homology"/>
<dbReference type="SMART" id="SM00649">
    <property type="entry name" value="RL11"/>
    <property type="match status" value="1"/>
</dbReference>
<evidence type="ECO:0000256" key="4">
    <source>
        <dbReference type="ARBA" id="ARBA00035203"/>
    </source>
</evidence>
<dbReference type="GO" id="GO:0003735">
    <property type="term" value="F:structural constituent of ribosome"/>
    <property type="evidence" value="ECO:0007669"/>
    <property type="project" value="InterPro"/>
</dbReference>
<evidence type="ECO:0000256" key="6">
    <source>
        <dbReference type="ARBA" id="ARBA00045484"/>
    </source>
</evidence>
<evidence type="ECO:0000256" key="5">
    <source>
        <dbReference type="ARBA" id="ARBA00035320"/>
    </source>
</evidence>
<comment type="similarity">
    <text evidence="1">Belongs to the universal ribosomal protein uL11 family.</text>
</comment>
<dbReference type="EMBL" id="KE163302">
    <property type="protein sequence ID" value="EPQ11503.1"/>
    <property type="molecule type" value="Genomic_DNA"/>
</dbReference>
<evidence type="ECO:0000256" key="1">
    <source>
        <dbReference type="ARBA" id="ARBA00010537"/>
    </source>
</evidence>
<dbReference type="InterPro" id="IPR036769">
    <property type="entry name" value="Ribosomal_uL11_C_sf"/>
</dbReference>
<dbReference type="GO" id="GO:0070180">
    <property type="term" value="F:large ribosomal subunit rRNA binding"/>
    <property type="evidence" value="ECO:0007669"/>
    <property type="project" value="TreeGrafter"/>
</dbReference>
<dbReference type="PANTHER" id="PTHR11661:SF2">
    <property type="entry name" value="LARGE RIBOSOMAL SUBUNIT PROTEIN UL11"/>
    <property type="match status" value="1"/>
</dbReference>
<feature type="domain" description="Large ribosomal subunit protein uL11 C-terminal" evidence="8">
    <location>
        <begin position="48"/>
        <end position="118"/>
    </location>
</feature>
<dbReference type="AlphaFoldDB" id="S7PKX3"/>
<dbReference type="SUPFAM" id="SSF54747">
    <property type="entry name" value="Ribosomal L11/L12e N-terminal domain"/>
    <property type="match status" value="1"/>
</dbReference>
<accession>S7PKX3</accession>
<organism evidence="9 10">
    <name type="scientific">Myotis brandtii</name>
    <name type="common">Brandt's bat</name>
    <dbReference type="NCBI Taxonomy" id="109478"/>
    <lineage>
        <taxon>Eukaryota</taxon>
        <taxon>Metazoa</taxon>
        <taxon>Chordata</taxon>
        <taxon>Craniata</taxon>
        <taxon>Vertebrata</taxon>
        <taxon>Euteleostomi</taxon>
        <taxon>Mammalia</taxon>
        <taxon>Eutheria</taxon>
        <taxon>Laurasiatheria</taxon>
        <taxon>Chiroptera</taxon>
        <taxon>Yangochiroptera</taxon>
        <taxon>Vespertilionidae</taxon>
        <taxon>Myotis</taxon>
    </lineage>
</organism>
<dbReference type="InterPro" id="IPR020783">
    <property type="entry name" value="Ribosomal_uL11_C"/>
</dbReference>
<dbReference type="GO" id="GO:0006412">
    <property type="term" value="P:translation"/>
    <property type="evidence" value="ECO:0007669"/>
    <property type="project" value="InterPro"/>
</dbReference>
<dbReference type="InterPro" id="IPR020785">
    <property type="entry name" value="Ribosomal_uL11_CS"/>
</dbReference>
<evidence type="ECO:0000313" key="10">
    <source>
        <dbReference type="Proteomes" id="UP000052978"/>
    </source>
</evidence>
<gene>
    <name evidence="9" type="ORF">D623_10031745</name>
</gene>
<dbReference type="InterPro" id="IPR036796">
    <property type="entry name" value="Ribosomal_uL11_N_sf"/>
</dbReference>
<evidence type="ECO:0000256" key="2">
    <source>
        <dbReference type="ARBA" id="ARBA00022980"/>
    </source>
</evidence>
<evidence type="ECO:0000313" key="9">
    <source>
        <dbReference type="EMBL" id="EPQ11503.1"/>
    </source>
</evidence>
<name>S7PKX3_MYOBR</name>
<protein>
    <recommendedName>
        <fullName evidence="4">Large ribosomal subunit protein uL11</fullName>
    </recommendedName>
    <alternativeName>
        <fullName evidence="5">60S ribosomal protein L12</fullName>
    </alternativeName>
</protein>
<sequence>MPKFHPEIQIVCLRCTDGEVGAMSALTPQICPLVKLTIQNRQALIERVPSASALTIRTLKEPPQDGKKPKKKKKIKIKQVEISLLMRLSTLPERCDRSFAGELSGTIKEILGSAQSVGGGVDGHHPLDIMDDISSDAVGCPASQELRREVFP</sequence>
<dbReference type="Pfam" id="PF00298">
    <property type="entry name" value="Ribosomal_L11"/>
    <property type="match status" value="1"/>
</dbReference>